<dbReference type="Proteomes" id="UP000828236">
    <property type="component" value="Unassembled WGS sequence"/>
</dbReference>
<evidence type="ECO:0000256" key="3">
    <source>
        <dbReference type="PROSITE-ProRule" id="PRU00087"/>
    </source>
</evidence>
<gene>
    <name evidence="4" type="ORF">HUG17_3241</name>
</gene>
<reference evidence="4" key="1">
    <citation type="submission" date="2020-06" db="EMBL/GenBank/DDBJ databases">
        <authorList>
            <person name="Ji K."/>
            <person name="Li J."/>
        </authorList>
    </citation>
    <scope>NUCLEOTIDE SEQUENCE</scope>
    <source>
        <strain evidence="4">JKM2019</strain>
        <tissue evidence="4">Whole body</tissue>
    </source>
</reference>
<dbReference type="InterPro" id="IPR017868">
    <property type="entry name" value="Filamin/ABP280_repeat-like"/>
</dbReference>
<reference evidence="4" key="2">
    <citation type="journal article" date="2021" name="World Allergy Organ. J.">
        <title>Chromosome-level assembly of Dermatophagoides farinae genome and transcriptome reveals two novel allergens Der f 37 and Der f 39.</title>
        <authorList>
            <person name="Chen J."/>
            <person name="Cai Z."/>
            <person name="Fan D."/>
            <person name="Hu J."/>
            <person name="Hou Y."/>
            <person name="He Y."/>
            <person name="Zhang Z."/>
            <person name="Zhao Z."/>
            <person name="Gao P."/>
            <person name="Hu W."/>
            <person name="Sun J."/>
            <person name="Li J."/>
            <person name="Ji K."/>
        </authorList>
    </citation>
    <scope>NUCLEOTIDE SEQUENCE</scope>
    <source>
        <strain evidence="4">JKM2019</strain>
    </source>
</reference>
<keyword evidence="2" id="KW-0677">Repeat</keyword>
<dbReference type="SMART" id="SM00557">
    <property type="entry name" value="IG_FLMN"/>
    <property type="match status" value="2"/>
</dbReference>
<dbReference type="SUPFAM" id="SSF81296">
    <property type="entry name" value="E set domains"/>
    <property type="match status" value="2"/>
</dbReference>
<organism evidence="4">
    <name type="scientific">Dermatophagoides farinae</name>
    <name type="common">American house dust mite</name>
    <dbReference type="NCBI Taxonomy" id="6954"/>
    <lineage>
        <taxon>Eukaryota</taxon>
        <taxon>Metazoa</taxon>
        <taxon>Ecdysozoa</taxon>
        <taxon>Arthropoda</taxon>
        <taxon>Chelicerata</taxon>
        <taxon>Arachnida</taxon>
        <taxon>Acari</taxon>
        <taxon>Acariformes</taxon>
        <taxon>Sarcoptiformes</taxon>
        <taxon>Astigmata</taxon>
        <taxon>Psoroptidia</taxon>
        <taxon>Analgoidea</taxon>
        <taxon>Pyroglyphidae</taxon>
        <taxon>Dermatophagoidinae</taxon>
        <taxon>Dermatophagoides</taxon>
    </lineage>
</organism>
<dbReference type="GO" id="GO:0030036">
    <property type="term" value="P:actin cytoskeleton organization"/>
    <property type="evidence" value="ECO:0007669"/>
    <property type="project" value="InterPro"/>
</dbReference>
<evidence type="ECO:0000256" key="1">
    <source>
        <dbReference type="ARBA" id="ARBA00009238"/>
    </source>
</evidence>
<dbReference type="EMBL" id="SDOV01000007">
    <property type="protein sequence ID" value="KAH7639208.1"/>
    <property type="molecule type" value="Genomic_DNA"/>
</dbReference>
<dbReference type="PANTHER" id="PTHR38537:SF8">
    <property type="entry name" value="FILAMIN-A"/>
    <property type="match status" value="1"/>
</dbReference>
<feature type="repeat" description="Filamin" evidence="3">
    <location>
        <begin position="24"/>
        <end position="134"/>
    </location>
</feature>
<dbReference type="PROSITE" id="PS50194">
    <property type="entry name" value="FILAMIN_REPEAT"/>
    <property type="match status" value="2"/>
</dbReference>
<accession>A0A9D4NVQ5</accession>
<dbReference type="InterPro" id="IPR001298">
    <property type="entry name" value="Filamin/ABP280_rpt"/>
</dbReference>
<proteinExistence type="inferred from homology"/>
<dbReference type="Gene3D" id="2.60.40.10">
    <property type="entry name" value="Immunoglobulins"/>
    <property type="match status" value="2"/>
</dbReference>
<name>A0A9D4NVQ5_DERFA</name>
<dbReference type="AlphaFoldDB" id="A0A9D4NVQ5"/>
<evidence type="ECO:0000256" key="2">
    <source>
        <dbReference type="ARBA" id="ARBA00022737"/>
    </source>
</evidence>
<feature type="repeat" description="Filamin" evidence="3">
    <location>
        <begin position="146"/>
        <end position="236"/>
    </location>
</feature>
<dbReference type="InterPro" id="IPR044801">
    <property type="entry name" value="Filamin"/>
</dbReference>
<dbReference type="PANTHER" id="PTHR38537">
    <property type="entry name" value="JITTERBUG, ISOFORM N"/>
    <property type="match status" value="1"/>
</dbReference>
<comment type="caution">
    <text evidence="4">The sequence shown here is derived from an EMBL/GenBank/DDBJ whole genome shotgun (WGS) entry which is preliminary data.</text>
</comment>
<dbReference type="InterPro" id="IPR013783">
    <property type="entry name" value="Ig-like_fold"/>
</dbReference>
<dbReference type="GO" id="GO:0051015">
    <property type="term" value="F:actin filament binding"/>
    <property type="evidence" value="ECO:0007669"/>
    <property type="project" value="InterPro"/>
</dbReference>
<evidence type="ECO:0000313" key="4">
    <source>
        <dbReference type="EMBL" id="KAH7639208.1"/>
    </source>
</evidence>
<protein>
    <submittedName>
        <fullName evidence="4">Filamin repeat containing protein 2</fullName>
    </submittedName>
</protein>
<dbReference type="Pfam" id="PF00630">
    <property type="entry name" value="Filamin"/>
    <property type="match status" value="2"/>
</dbReference>
<dbReference type="InterPro" id="IPR014756">
    <property type="entry name" value="Ig_E-set"/>
</dbReference>
<comment type="similarity">
    <text evidence="1">Belongs to the filamin family.</text>
</comment>
<sequence>MEITFQHTVSSFVPGKKKHCILYIMAIDINKIKVFGKFLDPNSGKKPTTGKKCLILIRSDDESVDKSVLKRSLTCTVDGPNNKPEVLWSTAIAEPDIDERTIVGYFVPTKPGKHKLTVKCQGKKLSGSPYEYDVAGECLDISKLLEKVIVMGRGYELGKAFTYNQFVVDCSMVQPPLGNLKVHVKGPERAAANLSIIDNENGTFTIRYKPTSPGTYIIQVKIAETDIPGSPFQVRVTEFLSS</sequence>